<dbReference type="Proteomes" id="UP001156882">
    <property type="component" value="Unassembled WGS sequence"/>
</dbReference>
<feature type="region of interest" description="Disordered" evidence="1">
    <location>
        <begin position="1"/>
        <end position="23"/>
    </location>
</feature>
<protein>
    <recommendedName>
        <fullName evidence="4">Transposase</fullName>
    </recommendedName>
</protein>
<accession>A0ABQ6CJW3</accession>
<feature type="compositionally biased region" description="Basic residues" evidence="1">
    <location>
        <begin position="1"/>
        <end position="14"/>
    </location>
</feature>
<evidence type="ECO:0000313" key="2">
    <source>
        <dbReference type="EMBL" id="GLS20551.1"/>
    </source>
</evidence>
<name>A0ABQ6CJW3_9HYPH</name>
<proteinExistence type="predicted"/>
<gene>
    <name evidence="2" type="ORF">GCM10007874_35680</name>
</gene>
<evidence type="ECO:0008006" key="4">
    <source>
        <dbReference type="Google" id="ProtNLM"/>
    </source>
</evidence>
<evidence type="ECO:0000313" key="3">
    <source>
        <dbReference type="Proteomes" id="UP001156882"/>
    </source>
</evidence>
<dbReference type="EMBL" id="BSPC01000030">
    <property type="protein sequence ID" value="GLS20551.1"/>
    <property type="molecule type" value="Genomic_DNA"/>
</dbReference>
<sequence>MNWRRSPARAKNNKAGKTFPRKYEGGLKQRSASLYAAIQQLTLGIADRSVLWVKQNRTPA</sequence>
<comment type="caution">
    <text evidence="2">The sequence shown here is derived from an EMBL/GenBank/DDBJ whole genome shotgun (WGS) entry which is preliminary data.</text>
</comment>
<evidence type="ECO:0000256" key="1">
    <source>
        <dbReference type="SAM" id="MobiDB-lite"/>
    </source>
</evidence>
<organism evidence="2 3">
    <name type="scientific">Labrys miyagiensis</name>
    <dbReference type="NCBI Taxonomy" id="346912"/>
    <lineage>
        <taxon>Bacteria</taxon>
        <taxon>Pseudomonadati</taxon>
        <taxon>Pseudomonadota</taxon>
        <taxon>Alphaproteobacteria</taxon>
        <taxon>Hyphomicrobiales</taxon>
        <taxon>Xanthobacteraceae</taxon>
        <taxon>Labrys</taxon>
    </lineage>
</organism>
<reference evidence="3" key="1">
    <citation type="journal article" date="2019" name="Int. J. Syst. Evol. Microbiol.">
        <title>The Global Catalogue of Microorganisms (GCM) 10K type strain sequencing project: providing services to taxonomists for standard genome sequencing and annotation.</title>
        <authorList>
            <consortium name="The Broad Institute Genomics Platform"/>
            <consortium name="The Broad Institute Genome Sequencing Center for Infectious Disease"/>
            <person name="Wu L."/>
            <person name="Ma J."/>
        </authorList>
    </citation>
    <scope>NUCLEOTIDE SEQUENCE [LARGE SCALE GENOMIC DNA]</scope>
    <source>
        <strain evidence="3">NBRC 101365</strain>
    </source>
</reference>
<keyword evidence="3" id="KW-1185">Reference proteome</keyword>